<dbReference type="Proteomes" id="UP000288805">
    <property type="component" value="Unassembled WGS sequence"/>
</dbReference>
<dbReference type="PRINTS" id="PR00364">
    <property type="entry name" value="DISEASERSIST"/>
</dbReference>
<feature type="region of interest" description="Disordered" evidence="1">
    <location>
        <begin position="316"/>
        <end position="343"/>
    </location>
</feature>
<protein>
    <submittedName>
        <fullName evidence="2">Uncharacterized protein</fullName>
    </submittedName>
</protein>
<proteinExistence type="predicted"/>
<dbReference type="SUPFAM" id="SSF52058">
    <property type="entry name" value="L domain-like"/>
    <property type="match status" value="1"/>
</dbReference>
<evidence type="ECO:0000256" key="1">
    <source>
        <dbReference type="SAM" id="MobiDB-lite"/>
    </source>
</evidence>
<name>A0A438GEI7_VITVI</name>
<reference evidence="2 3" key="1">
    <citation type="journal article" date="2018" name="PLoS Genet.">
        <title>Population sequencing reveals clonal diversity and ancestral inbreeding in the grapevine cultivar Chardonnay.</title>
        <authorList>
            <person name="Roach M.J."/>
            <person name="Johnson D.L."/>
            <person name="Bohlmann J."/>
            <person name="van Vuuren H.J."/>
            <person name="Jones S.J."/>
            <person name="Pretorius I.S."/>
            <person name="Schmidt S.A."/>
            <person name="Borneman A.R."/>
        </authorList>
    </citation>
    <scope>NUCLEOTIDE SEQUENCE [LARGE SCALE GENOMIC DNA]</scope>
    <source>
        <strain evidence="3">cv. Chardonnay</strain>
        <tissue evidence="2">Leaf</tissue>
    </source>
</reference>
<dbReference type="Gene3D" id="3.80.10.10">
    <property type="entry name" value="Ribonuclease Inhibitor"/>
    <property type="match status" value="1"/>
</dbReference>
<organism evidence="2 3">
    <name type="scientific">Vitis vinifera</name>
    <name type="common">Grape</name>
    <dbReference type="NCBI Taxonomy" id="29760"/>
    <lineage>
        <taxon>Eukaryota</taxon>
        <taxon>Viridiplantae</taxon>
        <taxon>Streptophyta</taxon>
        <taxon>Embryophyta</taxon>
        <taxon>Tracheophyta</taxon>
        <taxon>Spermatophyta</taxon>
        <taxon>Magnoliopsida</taxon>
        <taxon>eudicotyledons</taxon>
        <taxon>Gunneridae</taxon>
        <taxon>Pentapetalae</taxon>
        <taxon>rosids</taxon>
        <taxon>Vitales</taxon>
        <taxon>Vitaceae</taxon>
        <taxon>Viteae</taxon>
        <taxon>Vitis</taxon>
    </lineage>
</organism>
<dbReference type="InterPro" id="IPR032675">
    <property type="entry name" value="LRR_dom_sf"/>
</dbReference>
<comment type="caution">
    <text evidence="2">The sequence shown here is derived from an EMBL/GenBank/DDBJ whole genome shotgun (WGS) entry which is preliminary data.</text>
</comment>
<evidence type="ECO:0000313" key="3">
    <source>
        <dbReference type="Proteomes" id="UP000288805"/>
    </source>
</evidence>
<evidence type="ECO:0000313" key="2">
    <source>
        <dbReference type="EMBL" id="RVW70624.1"/>
    </source>
</evidence>
<dbReference type="PANTHER" id="PTHR11017:SF479">
    <property type="entry name" value="DISEASE RESISTANCE PROTEIN (TIR-NBS-LRR CLASS) FAMILY"/>
    <property type="match status" value="1"/>
</dbReference>
<dbReference type="InterPro" id="IPR027417">
    <property type="entry name" value="P-loop_NTPase"/>
</dbReference>
<dbReference type="SUPFAM" id="SSF52540">
    <property type="entry name" value="P-loop containing nucleoside triphosphate hydrolases"/>
    <property type="match status" value="1"/>
</dbReference>
<dbReference type="EMBL" id="QGNW01000459">
    <property type="protein sequence ID" value="RVW70624.1"/>
    <property type="molecule type" value="Genomic_DNA"/>
</dbReference>
<dbReference type="PANTHER" id="PTHR11017">
    <property type="entry name" value="LEUCINE-RICH REPEAT-CONTAINING PROTEIN"/>
    <property type="match status" value="1"/>
</dbReference>
<dbReference type="AlphaFoldDB" id="A0A438GEI7"/>
<dbReference type="GO" id="GO:0043531">
    <property type="term" value="F:ADP binding"/>
    <property type="evidence" value="ECO:0007669"/>
    <property type="project" value="InterPro"/>
</dbReference>
<dbReference type="GO" id="GO:0006952">
    <property type="term" value="P:defense response"/>
    <property type="evidence" value="ECO:0007669"/>
    <property type="project" value="InterPro"/>
</dbReference>
<dbReference type="InterPro" id="IPR044974">
    <property type="entry name" value="Disease_R_plants"/>
</dbReference>
<sequence length="343" mass="38542">MHGVKETYKVKKLEGNKAMKLFSRYAFKRDHPIEDFMELSKDVLVYTQGLPLALKVLGSLLFGRSKHEWEGTEEVEGIFLNLSHLEEKLEFTTQAFLVLEGCISLREVHPSLVVLNKLKFLSLKNCIMLKSLPSNIYNLKSLETFDVSGCSDCVNLKWLKELYADKGTPFASHLMPRRGSLLPPLEPASPELETSIPELLKAAFSLVIPGRRISDWIRNQDCSSKIELELPPSWSSGWLVQTATSIPSQFLALCCLSSDYSKGRIGVRYLWLLCVPFPSSINFDEDEEVNGNNITMIQYISPPPNSTLLLEEIHEGDSSGNGWSYDGSESENSDYYSCDGGNQ</sequence>
<accession>A0A438GEI7</accession>
<gene>
    <name evidence="2" type="ORF">CK203_056519</name>
</gene>